<dbReference type="InterPro" id="IPR003779">
    <property type="entry name" value="CMD-like"/>
</dbReference>
<dbReference type="SUPFAM" id="SSF69118">
    <property type="entry name" value="AhpD-like"/>
    <property type="match status" value="1"/>
</dbReference>
<name>A0A847SAT7_9NEIS</name>
<evidence type="ECO:0000313" key="2">
    <source>
        <dbReference type="EMBL" id="NLR76015.1"/>
    </source>
</evidence>
<dbReference type="NCBIfam" id="TIGR00778">
    <property type="entry name" value="ahpD_dom"/>
    <property type="match status" value="1"/>
</dbReference>
<dbReference type="EMBL" id="JABAIM010000003">
    <property type="protein sequence ID" value="NLR76015.1"/>
    <property type="molecule type" value="Genomic_DNA"/>
</dbReference>
<evidence type="ECO:0000259" key="1">
    <source>
        <dbReference type="Pfam" id="PF02627"/>
    </source>
</evidence>
<gene>
    <name evidence="2" type="ORF">HF682_12690</name>
</gene>
<dbReference type="InterPro" id="IPR004675">
    <property type="entry name" value="AhpD_core"/>
</dbReference>
<proteinExistence type="predicted"/>
<reference evidence="2 3" key="1">
    <citation type="submission" date="2020-04" db="EMBL/GenBank/DDBJ databases">
        <title>Draft genome of Leeia sp. IMCC25680.</title>
        <authorList>
            <person name="Song J."/>
            <person name="Cho J.-C."/>
        </authorList>
    </citation>
    <scope>NUCLEOTIDE SEQUENCE [LARGE SCALE GENOMIC DNA]</scope>
    <source>
        <strain evidence="2 3">IMCC25680</strain>
    </source>
</reference>
<dbReference type="PANTHER" id="PTHR34846:SF7">
    <property type="entry name" value="BLL7811 PROTEIN"/>
    <property type="match status" value="1"/>
</dbReference>
<comment type="caution">
    <text evidence="2">The sequence shown here is derived from an EMBL/GenBank/DDBJ whole genome shotgun (WGS) entry which is preliminary data.</text>
</comment>
<dbReference type="PANTHER" id="PTHR34846">
    <property type="entry name" value="4-CARBOXYMUCONOLACTONE DECARBOXYLASE FAMILY PROTEIN (AFU_ORTHOLOGUE AFUA_6G11590)"/>
    <property type="match status" value="1"/>
</dbReference>
<organism evidence="2 3">
    <name type="scientific">Leeia aquatica</name>
    <dbReference type="NCBI Taxonomy" id="2725557"/>
    <lineage>
        <taxon>Bacteria</taxon>
        <taxon>Pseudomonadati</taxon>
        <taxon>Pseudomonadota</taxon>
        <taxon>Betaproteobacteria</taxon>
        <taxon>Neisseriales</taxon>
        <taxon>Leeiaceae</taxon>
        <taxon>Leeia</taxon>
    </lineage>
</organism>
<evidence type="ECO:0000313" key="3">
    <source>
        <dbReference type="Proteomes" id="UP000587991"/>
    </source>
</evidence>
<dbReference type="AlphaFoldDB" id="A0A847SAT7"/>
<dbReference type="Proteomes" id="UP000587991">
    <property type="component" value="Unassembled WGS sequence"/>
</dbReference>
<protein>
    <submittedName>
        <fullName evidence="2">Carboxymuconolactone decarboxylase family protein</fullName>
    </submittedName>
</protein>
<feature type="domain" description="Carboxymuconolactone decarboxylase-like" evidence="1">
    <location>
        <begin position="15"/>
        <end position="96"/>
    </location>
</feature>
<dbReference type="Pfam" id="PF02627">
    <property type="entry name" value="CMD"/>
    <property type="match status" value="1"/>
</dbReference>
<dbReference type="InterPro" id="IPR029032">
    <property type="entry name" value="AhpD-like"/>
</dbReference>
<keyword evidence="3" id="KW-1185">Reference proteome</keyword>
<accession>A0A847SAT7</accession>
<dbReference type="Gene3D" id="1.20.1290.10">
    <property type="entry name" value="AhpD-like"/>
    <property type="match status" value="1"/>
</dbReference>
<sequence length="151" mass="16492">MSMQMEWKSFAAMAPAVNTALLAMGKAIDESGLEKSLTELMKLRASQINGCAFCTQTHLNIARKIGLPESQLGLVAVWREAGVFSPREQAALAYTEALTLDPTHGVSERMREELASHFNDQECVFLTVAIANINAWNRIAGALRFSPPLQG</sequence>
<dbReference type="GO" id="GO:0051920">
    <property type="term" value="F:peroxiredoxin activity"/>
    <property type="evidence" value="ECO:0007669"/>
    <property type="project" value="InterPro"/>
</dbReference>